<proteinExistence type="inferred from homology"/>
<gene>
    <name evidence="6" type="ORF">QR680_003529</name>
</gene>
<comment type="caution">
    <text evidence="6">The sequence shown here is derived from an EMBL/GenBank/DDBJ whole genome shotgun (WGS) entry which is preliminary data.</text>
</comment>
<dbReference type="GO" id="GO:0015937">
    <property type="term" value="P:coenzyme A biosynthetic process"/>
    <property type="evidence" value="ECO:0007669"/>
    <property type="project" value="InterPro"/>
</dbReference>
<dbReference type="GO" id="GO:0005524">
    <property type="term" value="F:ATP binding"/>
    <property type="evidence" value="ECO:0007669"/>
    <property type="project" value="UniProtKB-KW"/>
</dbReference>
<dbReference type="NCBIfam" id="TIGR00152">
    <property type="entry name" value="dephospho-CoA kinase"/>
    <property type="match status" value="1"/>
</dbReference>
<evidence type="ECO:0000256" key="2">
    <source>
        <dbReference type="ARBA" id="ARBA00022741"/>
    </source>
</evidence>
<protein>
    <recommendedName>
        <fullName evidence="4">Dephospho-CoA kinase domain-containing protein</fullName>
    </recommendedName>
</protein>
<dbReference type="PROSITE" id="PS51219">
    <property type="entry name" value="DPCK"/>
    <property type="match status" value="1"/>
</dbReference>
<dbReference type="GO" id="GO:0004140">
    <property type="term" value="F:dephospho-CoA kinase activity"/>
    <property type="evidence" value="ECO:0007669"/>
    <property type="project" value="InterPro"/>
</dbReference>
<dbReference type="Proteomes" id="UP001175271">
    <property type="component" value="Unassembled WGS sequence"/>
</dbReference>
<keyword evidence="3" id="KW-0067">ATP-binding</keyword>
<dbReference type="PANTHER" id="PTHR10695:SF46">
    <property type="entry name" value="BIFUNCTIONAL COENZYME A SYNTHASE-RELATED"/>
    <property type="match status" value="1"/>
</dbReference>
<sequence length="226" mass="25561">MFLVGLTGGIACGKSTASAIFEERGIQVVDSDAIAREVVQPGEHAYTKLRAEFGDEFFDDENGGVLRREKLGKVVFADSDKRRRLNAITHPEIRKRILLRLLRHFVNGERFVVMDVPLFFEVGYHRFIKKVVVMDCDEQTQLARLMARDGMSEEDAKARIRSQMPMEEKRKLATYLIDNDGSREDTAKQIHEVIDQLEASLLPFVVRGIILAVIAAVVALSVLCLW</sequence>
<evidence type="ECO:0000256" key="3">
    <source>
        <dbReference type="ARBA" id="ARBA00022840"/>
    </source>
</evidence>
<keyword evidence="5" id="KW-0472">Membrane</keyword>
<evidence type="ECO:0000256" key="1">
    <source>
        <dbReference type="ARBA" id="ARBA00009018"/>
    </source>
</evidence>
<comment type="similarity">
    <text evidence="1">Belongs to the CoaE family.</text>
</comment>
<dbReference type="SUPFAM" id="SSF52540">
    <property type="entry name" value="P-loop containing nucleoside triphosphate hydrolases"/>
    <property type="match status" value="1"/>
</dbReference>
<organism evidence="6 7">
    <name type="scientific">Steinernema hermaphroditum</name>
    <dbReference type="NCBI Taxonomy" id="289476"/>
    <lineage>
        <taxon>Eukaryota</taxon>
        <taxon>Metazoa</taxon>
        <taxon>Ecdysozoa</taxon>
        <taxon>Nematoda</taxon>
        <taxon>Chromadorea</taxon>
        <taxon>Rhabditida</taxon>
        <taxon>Tylenchina</taxon>
        <taxon>Panagrolaimomorpha</taxon>
        <taxon>Strongyloidoidea</taxon>
        <taxon>Steinernematidae</taxon>
        <taxon>Steinernema</taxon>
    </lineage>
</organism>
<dbReference type="HAMAP" id="MF_00376">
    <property type="entry name" value="Dephospho_CoA_kinase"/>
    <property type="match status" value="1"/>
</dbReference>
<dbReference type="InterPro" id="IPR001977">
    <property type="entry name" value="Depp_CoAkinase"/>
</dbReference>
<evidence type="ECO:0000256" key="4">
    <source>
        <dbReference type="ARBA" id="ARBA00044157"/>
    </source>
</evidence>
<reference evidence="6" key="1">
    <citation type="submission" date="2023-06" db="EMBL/GenBank/DDBJ databases">
        <title>Genomic analysis of the entomopathogenic nematode Steinernema hermaphroditum.</title>
        <authorList>
            <person name="Schwarz E.M."/>
            <person name="Heppert J.K."/>
            <person name="Baniya A."/>
            <person name="Schwartz H.T."/>
            <person name="Tan C.-H."/>
            <person name="Antoshechkin I."/>
            <person name="Sternberg P.W."/>
            <person name="Goodrich-Blair H."/>
            <person name="Dillman A.R."/>
        </authorList>
    </citation>
    <scope>NUCLEOTIDE SEQUENCE</scope>
    <source>
        <strain evidence="6">PS9179</strain>
        <tissue evidence="6">Whole animal</tissue>
    </source>
</reference>
<dbReference type="GO" id="GO:0005737">
    <property type="term" value="C:cytoplasm"/>
    <property type="evidence" value="ECO:0007669"/>
    <property type="project" value="UniProtKB-ARBA"/>
</dbReference>
<dbReference type="PANTHER" id="PTHR10695">
    <property type="entry name" value="DEPHOSPHO-COA KINASE-RELATED"/>
    <property type="match status" value="1"/>
</dbReference>
<evidence type="ECO:0000256" key="5">
    <source>
        <dbReference type="SAM" id="Phobius"/>
    </source>
</evidence>
<dbReference type="Gene3D" id="3.40.50.300">
    <property type="entry name" value="P-loop containing nucleotide triphosphate hydrolases"/>
    <property type="match status" value="1"/>
</dbReference>
<accession>A0AA39HMX8</accession>
<keyword evidence="2" id="KW-0547">Nucleotide-binding</keyword>
<dbReference type="InterPro" id="IPR027417">
    <property type="entry name" value="P-loop_NTPase"/>
</dbReference>
<keyword evidence="7" id="KW-1185">Reference proteome</keyword>
<keyword evidence="5" id="KW-0812">Transmembrane</keyword>
<feature type="transmembrane region" description="Helical" evidence="5">
    <location>
        <begin position="204"/>
        <end position="225"/>
    </location>
</feature>
<dbReference type="CDD" id="cd02022">
    <property type="entry name" value="DPCK"/>
    <property type="match status" value="1"/>
</dbReference>
<keyword evidence="5" id="KW-1133">Transmembrane helix</keyword>
<evidence type="ECO:0000313" key="6">
    <source>
        <dbReference type="EMBL" id="KAK0407683.1"/>
    </source>
</evidence>
<dbReference type="AlphaFoldDB" id="A0AA39HMX8"/>
<name>A0AA39HMX8_9BILA</name>
<evidence type="ECO:0000313" key="7">
    <source>
        <dbReference type="Proteomes" id="UP001175271"/>
    </source>
</evidence>
<dbReference type="Pfam" id="PF01121">
    <property type="entry name" value="CoaE"/>
    <property type="match status" value="1"/>
</dbReference>
<dbReference type="FunFam" id="3.40.50.300:FF:000485">
    <property type="entry name" value="Dephospho-CoA kinase CAB5"/>
    <property type="match status" value="1"/>
</dbReference>
<dbReference type="EMBL" id="JAUCMV010000003">
    <property type="protein sequence ID" value="KAK0407683.1"/>
    <property type="molecule type" value="Genomic_DNA"/>
</dbReference>